<accession>A0A447TK80</accession>
<name>A0A447TK80_CHRVL</name>
<reference evidence="1 2" key="1">
    <citation type="submission" date="2018-12" db="EMBL/GenBank/DDBJ databases">
        <authorList>
            <consortium name="Pathogen Informatics"/>
        </authorList>
    </citation>
    <scope>NUCLEOTIDE SEQUENCE [LARGE SCALE GENOMIC DNA]</scope>
    <source>
        <strain evidence="1 2">NCTC9695</strain>
    </source>
</reference>
<dbReference type="Proteomes" id="UP000275777">
    <property type="component" value="Chromosome"/>
</dbReference>
<gene>
    <name evidence="1" type="ORF">NCTC9695_05808</name>
</gene>
<evidence type="ECO:0000313" key="1">
    <source>
        <dbReference type="EMBL" id="VEB45298.1"/>
    </source>
</evidence>
<protein>
    <submittedName>
        <fullName evidence="1">Uncharacterized protein</fullName>
    </submittedName>
</protein>
<organism evidence="1 2">
    <name type="scientific">Chromobacterium violaceum</name>
    <dbReference type="NCBI Taxonomy" id="536"/>
    <lineage>
        <taxon>Bacteria</taxon>
        <taxon>Pseudomonadati</taxon>
        <taxon>Pseudomonadota</taxon>
        <taxon>Betaproteobacteria</taxon>
        <taxon>Neisseriales</taxon>
        <taxon>Chromobacteriaceae</taxon>
        <taxon>Chromobacterium</taxon>
    </lineage>
</organism>
<dbReference type="EMBL" id="LR134182">
    <property type="protein sequence ID" value="VEB45298.1"/>
    <property type="molecule type" value="Genomic_DNA"/>
</dbReference>
<sequence>MMMGSWNGIASRVSLPNNIDAYSLTTGGVMAAHSSLVSLVSLMASSLSASDGRPAMYLCSTASNRYGVVDA</sequence>
<proteinExistence type="predicted"/>
<dbReference type="AlphaFoldDB" id="A0A447TK80"/>
<evidence type="ECO:0000313" key="2">
    <source>
        <dbReference type="Proteomes" id="UP000275777"/>
    </source>
</evidence>